<keyword evidence="8" id="KW-1185">Reference proteome</keyword>
<dbReference type="Proteomes" id="UP000250321">
    <property type="component" value="Unassembled WGS sequence"/>
</dbReference>
<feature type="domain" description="Large ribosomal subunit protein uL11 C-terminal" evidence="6">
    <location>
        <begin position="91"/>
        <end position="161"/>
    </location>
</feature>
<evidence type="ECO:0000256" key="4">
    <source>
        <dbReference type="ARBA" id="ARBA00040104"/>
    </source>
</evidence>
<dbReference type="SUPFAM" id="SSF46906">
    <property type="entry name" value="Ribosomal protein L11, C-terminal domain"/>
    <property type="match status" value="1"/>
</dbReference>
<dbReference type="Pfam" id="PF00298">
    <property type="entry name" value="Ribosomal_L11"/>
    <property type="match status" value="1"/>
</dbReference>
<evidence type="ECO:0000256" key="1">
    <source>
        <dbReference type="ARBA" id="ARBA00010537"/>
    </source>
</evidence>
<dbReference type="InterPro" id="IPR000911">
    <property type="entry name" value="Ribosomal_uL11"/>
</dbReference>
<organism evidence="7 8">
    <name type="scientific">Prunus yedoensis var. nudiflora</name>
    <dbReference type="NCBI Taxonomy" id="2094558"/>
    <lineage>
        <taxon>Eukaryota</taxon>
        <taxon>Viridiplantae</taxon>
        <taxon>Streptophyta</taxon>
        <taxon>Embryophyta</taxon>
        <taxon>Tracheophyta</taxon>
        <taxon>Spermatophyta</taxon>
        <taxon>Magnoliopsida</taxon>
        <taxon>eudicotyledons</taxon>
        <taxon>Gunneridae</taxon>
        <taxon>Pentapetalae</taxon>
        <taxon>rosids</taxon>
        <taxon>fabids</taxon>
        <taxon>Rosales</taxon>
        <taxon>Rosaceae</taxon>
        <taxon>Amygdaloideae</taxon>
        <taxon>Amygdaleae</taxon>
        <taxon>Prunus</taxon>
    </lineage>
</organism>
<dbReference type="GO" id="GO:0006412">
    <property type="term" value="P:translation"/>
    <property type="evidence" value="ECO:0007669"/>
    <property type="project" value="InterPro"/>
</dbReference>
<evidence type="ECO:0000256" key="2">
    <source>
        <dbReference type="ARBA" id="ARBA00022980"/>
    </source>
</evidence>
<comment type="caution">
    <text evidence="7">The sequence shown here is derived from an EMBL/GenBank/DDBJ whole genome shotgun (WGS) entry which is preliminary data.</text>
</comment>
<dbReference type="InterPro" id="IPR036769">
    <property type="entry name" value="Ribosomal_uL11_C_sf"/>
</dbReference>
<dbReference type="GO" id="GO:0003735">
    <property type="term" value="F:structural constituent of ribosome"/>
    <property type="evidence" value="ECO:0007669"/>
    <property type="project" value="InterPro"/>
</dbReference>
<feature type="region of interest" description="Disordered" evidence="5">
    <location>
        <begin position="1"/>
        <end position="85"/>
    </location>
</feature>
<evidence type="ECO:0000313" key="7">
    <source>
        <dbReference type="EMBL" id="PQQ15310.1"/>
    </source>
</evidence>
<keyword evidence="3" id="KW-0687">Ribonucleoprotein</keyword>
<proteinExistence type="inferred from homology"/>
<dbReference type="OrthoDB" id="1091498at2759"/>
<sequence>MTANKISAIPRSHVNPEGDSYPTTRADDDPGHSPGGSGHTPTAEQGFGSIQDEYDGLLQGLQRPDPKVQTRHTHGGDPDGLQGQHLRVHGKSPSVSWYLKKATGLDSGSSRPKHMVASELSVRHLYEIAKVKQSDSYCQYMPLESICKSIIGTANSMGIKIVKDLD</sequence>
<accession>A0A314Z9A7</accession>
<gene>
    <name evidence="7" type="ORF">Pyn_12709</name>
</gene>
<dbReference type="InterPro" id="IPR020783">
    <property type="entry name" value="Ribosomal_uL11_C"/>
</dbReference>
<dbReference type="GO" id="GO:0070180">
    <property type="term" value="F:large ribosomal subunit rRNA binding"/>
    <property type="evidence" value="ECO:0007669"/>
    <property type="project" value="TreeGrafter"/>
</dbReference>
<dbReference type="AlphaFoldDB" id="A0A314Z9A7"/>
<dbReference type="STRING" id="2094558.A0A314Z9A7"/>
<dbReference type="EMBL" id="PJQY01000232">
    <property type="protein sequence ID" value="PQQ15310.1"/>
    <property type="molecule type" value="Genomic_DNA"/>
</dbReference>
<evidence type="ECO:0000256" key="3">
    <source>
        <dbReference type="ARBA" id="ARBA00023274"/>
    </source>
</evidence>
<dbReference type="FunFam" id="1.10.10.250:FF:000003">
    <property type="entry name" value="Mitochondrial ribosomal protein L11"/>
    <property type="match status" value="1"/>
</dbReference>
<dbReference type="Gene3D" id="1.10.10.250">
    <property type="entry name" value="Ribosomal protein L11, C-terminal domain"/>
    <property type="match status" value="1"/>
</dbReference>
<dbReference type="PANTHER" id="PTHR11661:SF1">
    <property type="entry name" value="LARGE RIBOSOMAL SUBUNIT PROTEIN UL11M"/>
    <property type="match status" value="1"/>
</dbReference>
<reference evidence="7 8" key="1">
    <citation type="submission" date="2018-02" db="EMBL/GenBank/DDBJ databases">
        <title>Draft genome of wild Prunus yedoensis var. nudiflora.</title>
        <authorList>
            <person name="Baek S."/>
            <person name="Kim J.-H."/>
            <person name="Choi K."/>
            <person name="Kim G.-B."/>
            <person name="Cho A."/>
            <person name="Jang H."/>
            <person name="Shin C.-H."/>
            <person name="Yu H.-J."/>
            <person name="Mun J.-H."/>
        </authorList>
    </citation>
    <scope>NUCLEOTIDE SEQUENCE [LARGE SCALE GENOMIC DNA]</scope>
    <source>
        <strain evidence="8">cv. Jeju island</strain>
        <tissue evidence="7">Leaf</tissue>
    </source>
</reference>
<protein>
    <recommendedName>
        <fullName evidence="4">Large ribosomal subunit protein uL11m</fullName>
    </recommendedName>
</protein>
<evidence type="ECO:0000256" key="5">
    <source>
        <dbReference type="SAM" id="MobiDB-lite"/>
    </source>
</evidence>
<dbReference type="PANTHER" id="PTHR11661">
    <property type="entry name" value="60S RIBOSOMAL PROTEIN L12"/>
    <property type="match status" value="1"/>
</dbReference>
<evidence type="ECO:0000313" key="8">
    <source>
        <dbReference type="Proteomes" id="UP000250321"/>
    </source>
</evidence>
<dbReference type="GO" id="GO:0015934">
    <property type="term" value="C:large ribosomal subunit"/>
    <property type="evidence" value="ECO:0007669"/>
    <property type="project" value="TreeGrafter"/>
</dbReference>
<dbReference type="SMART" id="SM00649">
    <property type="entry name" value="RL11"/>
    <property type="match status" value="1"/>
</dbReference>
<evidence type="ECO:0000259" key="6">
    <source>
        <dbReference type="Pfam" id="PF00298"/>
    </source>
</evidence>
<name>A0A314Z9A7_PRUYE</name>
<comment type="similarity">
    <text evidence="1">Belongs to the universal ribosomal protein uL11 family.</text>
</comment>
<keyword evidence="2 7" id="KW-0689">Ribosomal protein</keyword>